<feature type="domain" description="NAD-dependent epimerase/dehydratase" evidence="1">
    <location>
        <begin position="4"/>
        <end position="239"/>
    </location>
</feature>
<dbReference type="InterPro" id="IPR001509">
    <property type="entry name" value="Epimerase_deHydtase"/>
</dbReference>
<dbReference type="EMBL" id="VBPB01000149">
    <property type="protein sequence ID" value="TMQ71702.1"/>
    <property type="molecule type" value="Genomic_DNA"/>
</dbReference>
<dbReference type="CDD" id="cd05256">
    <property type="entry name" value="UDP_AE_SDR_e"/>
    <property type="match status" value="1"/>
</dbReference>
<evidence type="ECO:0000313" key="3">
    <source>
        <dbReference type="Proteomes" id="UP000319771"/>
    </source>
</evidence>
<dbReference type="PANTHER" id="PTHR43245">
    <property type="entry name" value="BIFUNCTIONAL POLYMYXIN RESISTANCE PROTEIN ARNA"/>
    <property type="match status" value="1"/>
</dbReference>
<comment type="caution">
    <text evidence="2">The sequence shown here is derived from an EMBL/GenBank/DDBJ whole genome shotgun (WGS) entry which is preliminary data.</text>
</comment>
<dbReference type="InterPro" id="IPR036291">
    <property type="entry name" value="NAD(P)-bd_dom_sf"/>
</dbReference>
<gene>
    <name evidence="2" type="ORF">E6K81_09455</name>
</gene>
<accession>A0A538U727</accession>
<dbReference type="SUPFAM" id="SSF51735">
    <property type="entry name" value="NAD(P)-binding Rossmann-fold domains"/>
    <property type="match status" value="1"/>
</dbReference>
<evidence type="ECO:0000313" key="2">
    <source>
        <dbReference type="EMBL" id="TMQ71702.1"/>
    </source>
</evidence>
<reference evidence="2 3" key="1">
    <citation type="journal article" date="2019" name="Nat. Microbiol.">
        <title>Mediterranean grassland soil C-N compound turnover is dependent on rainfall and depth, and is mediated by genomically divergent microorganisms.</title>
        <authorList>
            <person name="Diamond S."/>
            <person name="Andeer P.F."/>
            <person name="Li Z."/>
            <person name="Crits-Christoph A."/>
            <person name="Burstein D."/>
            <person name="Anantharaman K."/>
            <person name="Lane K.R."/>
            <person name="Thomas B.C."/>
            <person name="Pan C."/>
            <person name="Northen T.R."/>
            <person name="Banfield J.F."/>
        </authorList>
    </citation>
    <scope>NUCLEOTIDE SEQUENCE [LARGE SCALE GENOMIC DNA]</scope>
    <source>
        <strain evidence="2">WS_11</strain>
    </source>
</reference>
<evidence type="ECO:0000259" key="1">
    <source>
        <dbReference type="Pfam" id="PF01370"/>
    </source>
</evidence>
<dbReference type="Pfam" id="PF01370">
    <property type="entry name" value="Epimerase"/>
    <property type="match status" value="1"/>
</dbReference>
<sequence length="312" mass="34038">MIYLITGGAGFIGSHVVRNLLDRGEKVRILDNFATGKREHLVPLEGRVEVIEGDIRYLNNVQEAVAGADYVIHLAALPSVARSVRTPIESNDTNVHGTLNVLIAARDAKVKRVVYAASSSAYGNSATLPKVETMPSDPLSPYAVNKLAGELYCRVFTRVYGLETVSLRYFNVFGPRQDPSSQYSAVIPRFIQSLLADQRPRIFGDGEHSRDFTYVQNAVEASLLACTAPGVAGETINVACGERVTLNRLVKLICANLGKDLAPIYDEPRAGDVLHSQADIRKAQTLLRYQPAVGMEEGVKRTIEWLRGDGAA</sequence>
<dbReference type="Gene3D" id="3.40.50.720">
    <property type="entry name" value="NAD(P)-binding Rossmann-like Domain"/>
    <property type="match status" value="1"/>
</dbReference>
<proteinExistence type="predicted"/>
<dbReference type="AlphaFoldDB" id="A0A538U727"/>
<dbReference type="Gene3D" id="3.90.25.10">
    <property type="entry name" value="UDP-galactose 4-epimerase, domain 1"/>
    <property type="match status" value="1"/>
</dbReference>
<dbReference type="InterPro" id="IPR050177">
    <property type="entry name" value="Lipid_A_modif_metabolic_enz"/>
</dbReference>
<protein>
    <submittedName>
        <fullName evidence="2">SDR family oxidoreductase</fullName>
    </submittedName>
</protein>
<dbReference type="Proteomes" id="UP000319771">
    <property type="component" value="Unassembled WGS sequence"/>
</dbReference>
<dbReference type="PANTHER" id="PTHR43245:SF13">
    <property type="entry name" value="UDP-D-APIOSE_UDP-D-XYLOSE SYNTHASE 2"/>
    <property type="match status" value="1"/>
</dbReference>
<name>A0A538U727_UNCEI</name>
<organism evidence="2 3">
    <name type="scientific">Eiseniibacteriota bacterium</name>
    <dbReference type="NCBI Taxonomy" id="2212470"/>
    <lineage>
        <taxon>Bacteria</taxon>
        <taxon>Candidatus Eiseniibacteriota</taxon>
    </lineage>
</organism>